<dbReference type="Proteomes" id="UP001498421">
    <property type="component" value="Unassembled WGS sequence"/>
</dbReference>
<evidence type="ECO:0000313" key="3">
    <source>
        <dbReference type="Proteomes" id="UP001498421"/>
    </source>
</evidence>
<evidence type="ECO:0000256" key="1">
    <source>
        <dbReference type="SAM" id="MobiDB-lite"/>
    </source>
</evidence>
<dbReference type="Gene3D" id="3.40.50.1110">
    <property type="entry name" value="SGNH hydrolase"/>
    <property type="match status" value="1"/>
</dbReference>
<accession>A0ABR1I666</accession>
<proteinExistence type="predicted"/>
<dbReference type="InterPro" id="IPR036514">
    <property type="entry name" value="SGNH_hydro_sf"/>
</dbReference>
<dbReference type="EMBL" id="JAZAVK010000033">
    <property type="protein sequence ID" value="KAK7428996.1"/>
    <property type="molecule type" value="Genomic_DNA"/>
</dbReference>
<feature type="region of interest" description="Disordered" evidence="1">
    <location>
        <begin position="125"/>
        <end position="180"/>
    </location>
</feature>
<reference evidence="2 3" key="1">
    <citation type="journal article" date="2025" name="Microbiol. Resour. Announc.">
        <title>Draft genome sequences for Neonectria magnoliae and Neonectria punicea, canker pathogens of Liriodendron tulipifera and Acer saccharum in West Virginia.</title>
        <authorList>
            <person name="Petronek H.M."/>
            <person name="Kasson M.T."/>
            <person name="Metheny A.M."/>
            <person name="Stauder C.M."/>
            <person name="Lovett B."/>
            <person name="Lynch S.C."/>
            <person name="Garnas J.R."/>
            <person name="Kasson L.R."/>
            <person name="Stajich J.E."/>
        </authorList>
    </citation>
    <scope>NUCLEOTIDE SEQUENCE [LARGE SCALE GENOMIC DNA]</scope>
    <source>
        <strain evidence="2 3">NRRL 64651</strain>
    </source>
</reference>
<protein>
    <submittedName>
        <fullName evidence="2">Uncharacterized protein</fullName>
    </submittedName>
</protein>
<keyword evidence="3" id="KW-1185">Reference proteome</keyword>
<organism evidence="2 3">
    <name type="scientific">Neonectria magnoliae</name>
    <dbReference type="NCBI Taxonomy" id="2732573"/>
    <lineage>
        <taxon>Eukaryota</taxon>
        <taxon>Fungi</taxon>
        <taxon>Dikarya</taxon>
        <taxon>Ascomycota</taxon>
        <taxon>Pezizomycotina</taxon>
        <taxon>Sordariomycetes</taxon>
        <taxon>Hypocreomycetidae</taxon>
        <taxon>Hypocreales</taxon>
        <taxon>Nectriaceae</taxon>
        <taxon>Neonectria</taxon>
    </lineage>
</organism>
<name>A0ABR1I666_9HYPO</name>
<feature type="compositionally biased region" description="Low complexity" evidence="1">
    <location>
        <begin position="134"/>
        <end position="178"/>
    </location>
</feature>
<evidence type="ECO:0000313" key="2">
    <source>
        <dbReference type="EMBL" id="KAK7428996.1"/>
    </source>
</evidence>
<comment type="caution">
    <text evidence="2">The sequence shown here is derived from an EMBL/GenBank/DDBJ whole genome shotgun (WGS) entry which is preliminary data.</text>
</comment>
<gene>
    <name evidence="2" type="ORF">QQZ08_004403</name>
</gene>
<sequence>MLTNELATYLTPVQQKLSTTKYNRLNFAVDQFNSVLLSSVATFKAAKADVNVKTIDTLGPFASAFQNPTDFGSPDELCYNRDGTSCLWYDNYHPGYFIEELVAVDVAKAWGSGVFECTQDICSDTPAPTPMPTRTPSTTSTTSTTTTTSSSTTTSPDSTSDSSTAASTSTADGTSTTSHPSKHYQYKVKFYKHKARPYQHNIEH</sequence>